<evidence type="ECO:0000256" key="1">
    <source>
        <dbReference type="SAM" id="MobiDB-lite"/>
    </source>
</evidence>
<dbReference type="AlphaFoldDB" id="A0AAD7D0M6"/>
<accession>A0AAD7D0M6</accession>
<reference evidence="2" key="1">
    <citation type="submission" date="2023-03" db="EMBL/GenBank/DDBJ databases">
        <title>Massive genome expansion in bonnet fungi (Mycena s.s.) driven by repeated elements and novel gene families across ecological guilds.</title>
        <authorList>
            <consortium name="Lawrence Berkeley National Laboratory"/>
            <person name="Harder C.B."/>
            <person name="Miyauchi S."/>
            <person name="Viragh M."/>
            <person name="Kuo A."/>
            <person name="Thoen E."/>
            <person name="Andreopoulos B."/>
            <person name="Lu D."/>
            <person name="Skrede I."/>
            <person name="Drula E."/>
            <person name="Henrissat B."/>
            <person name="Morin E."/>
            <person name="Kohler A."/>
            <person name="Barry K."/>
            <person name="LaButti K."/>
            <person name="Morin E."/>
            <person name="Salamov A."/>
            <person name="Lipzen A."/>
            <person name="Mereny Z."/>
            <person name="Hegedus B."/>
            <person name="Baldrian P."/>
            <person name="Stursova M."/>
            <person name="Weitz H."/>
            <person name="Taylor A."/>
            <person name="Grigoriev I.V."/>
            <person name="Nagy L.G."/>
            <person name="Martin F."/>
            <person name="Kauserud H."/>
        </authorList>
    </citation>
    <scope>NUCLEOTIDE SEQUENCE</scope>
    <source>
        <strain evidence="2">CBHHK067</strain>
    </source>
</reference>
<dbReference type="EMBL" id="JARKIE010000167">
    <property type="protein sequence ID" value="KAJ7672650.1"/>
    <property type="molecule type" value="Genomic_DNA"/>
</dbReference>
<comment type="caution">
    <text evidence="2">The sequence shown here is derived from an EMBL/GenBank/DDBJ whole genome shotgun (WGS) entry which is preliminary data.</text>
</comment>
<sequence length="316" mass="36115">MNFELPPPGPEALCHPPSMTWTELNRLPNIRPFLGWTSYPFVSWDDWMMKYTSEHCPVYDRQPGRPEFEFHGVINDGAHQGGYVSVDAHTLIMTPTRLRPGQYHHNVEDPEWKHYENPVKAPTPRRSYGFYRSVVDLGIEAKGQVWDLFLAMREPIMRGDTRPGILIIARKDYAFSIPPGYKPKDVQWTAGCESSSLVKVGDYRIPPNGCLEFRDKIAHGISDSAGRFEVLSGAGDGIYPIEIIKDPQGMSVMRETHTHTRNSRRYMRQGALRRTRRCQSRQPRTSTSNRDTTPQCSFRRSRGGFSCTRHFTTPGG</sequence>
<proteinExistence type="predicted"/>
<feature type="compositionally biased region" description="Polar residues" evidence="1">
    <location>
        <begin position="289"/>
        <end position="298"/>
    </location>
</feature>
<evidence type="ECO:0000313" key="3">
    <source>
        <dbReference type="Proteomes" id="UP001221757"/>
    </source>
</evidence>
<keyword evidence="3" id="KW-1185">Reference proteome</keyword>
<organism evidence="2 3">
    <name type="scientific">Mycena rosella</name>
    <name type="common">Pink bonnet</name>
    <name type="synonym">Agaricus rosellus</name>
    <dbReference type="NCBI Taxonomy" id="1033263"/>
    <lineage>
        <taxon>Eukaryota</taxon>
        <taxon>Fungi</taxon>
        <taxon>Dikarya</taxon>
        <taxon>Basidiomycota</taxon>
        <taxon>Agaricomycotina</taxon>
        <taxon>Agaricomycetes</taxon>
        <taxon>Agaricomycetidae</taxon>
        <taxon>Agaricales</taxon>
        <taxon>Marasmiineae</taxon>
        <taxon>Mycenaceae</taxon>
        <taxon>Mycena</taxon>
    </lineage>
</organism>
<protein>
    <submittedName>
        <fullName evidence="2">Uncharacterized protein</fullName>
    </submittedName>
</protein>
<feature type="region of interest" description="Disordered" evidence="1">
    <location>
        <begin position="258"/>
        <end position="304"/>
    </location>
</feature>
<dbReference type="Proteomes" id="UP001221757">
    <property type="component" value="Unassembled WGS sequence"/>
</dbReference>
<name>A0AAD7D0M6_MYCRO</name>
<evidence type="ECO:0000313" key="2">
    <source>
        <dbReference type="EMBL" id="KAJ7672650.1"/>
    </source>
</evidence>
<feature type="compositionally biased region" description="Basic residues" evidence="1">
    <location>
        <begin position="259"/>
        <end position="279"/>
    </location>
</feature>
<gene>
    <name evidence="2" type="ORF">B0H17DRAFT_1084101</name>
</gene>